<evidence type="ECO:0000313" key="1">
    <source>
        <dbReference type="EMBL" id="OGL53288.1"/>
    </source>
</evidence>
<reference evidence="1 2" key="1">
    <citation type="journal article" date="2016" name="Nat. Commun.">
        <title>Thousands of microbial genomes shed light on interconnected biogeochemical processes in an aquifer system.</title>
        <authorList>
            <person name="Anantharaman K."/>
            <person name="Brown C.T."/>
            <person name="Hug L.A."/>
            <person name="Sharon I."/>
            <person name="Castelle C.J."/>
            <person name="Probst A.J."/>
            <person name="Thomas B.C."/>
            <person name="Singh A."/>
            <person name="Wilkins M.J."/>
            <person name="Karaoz U."/>
            <person name="Brodie E.L."/>
            <person name="Williams K.H."/>
            <person name="Hubbard S.S."/>
            <person name="Banfield J.F."/>
        </authorList>
    </citation>
    <scope>NUCLEOTIDE SEQUENCE [LARGE SCALE GENOMIC DNA]</scope>
</reference>
<evidence type="ECO:0000313" key="2">
    <source>
        <dbReference type="Proteomes" id="UP000178082"/>
    </source>
</evidence>
<protein>
    <submittedName>
        <fullName evidence="1">Uncharacterized protein</fullName>
    </submittedName>
</protein>
<proteinExistence type="predicted"/>
<dbReference type="AlphaFoldDB" id="A0A1F7SJ73"/>
<comment type="caution">
    <text evidence="1">The sequence shown here is derived from an EMBL/GenBank/DDBJ whole genome shotgun (WGS) entry which is preliminary data.</text>
</comment>
<dbReference type="Proteomes" id="UP000178082">
    <property type="component" value="Unassembled WGS sequence"/>
</dbReference>
<dbReference type="InterPro" id="IPR054196">
    <property type="entry name" value="DUF6901"/>
</dbReference>
<accession>A0A1F7SJ73</accession>
<gene>
    <name evidence="1" type="ORF">A3G31_07185</name>
</gene>
<organism evidence="1 2">
    <name type="scientific">Candidatus Schekmanbacteria bacterium RIFCSPLOWO2_12_FULL_38_15</name>
    <dbReference type="NCBI Taxonomy" id="1817883"/>
    <lineage>
        <taxon>Bacteria</taxon>
        <taxon>Candidatus Schekmaniibacteriota</taxon>
    </lineage>
</organism>
<name>A0A1F7SJ73_9BACT</name>
<sequence>MEKLAKIYNDINLVNMNFSKKLSDIKINDAILNAIAKLGFFAENINIMISKDRLAEIEDLFQPYFLP</sequence>
<dbReference type="Pfam" id="PF21842">
    <property type="entry name" value="DUF6901"/>
    <property type="match status" value="1"/>
</dbReference>
<dbReference type="EMBL" id="MGDI01000025">
    <property type="protein sequence ID" value="OGL53288.1"/>
    <property type="molecule type" value="Genomic_DNA"/>
</dbReference>